<feature type="transmembrane region" description="Helical" evidence="1">
    <location>
        <begin position="94"/>
        <end position="115"/>
    </location>
</feature>
<feature type="transmembrane region" description="Helical" evidence="1">
    <location>
        <begin position="498"/>
        <end position="517"/>
    </location>
</feature>
<reference evidence="2 3" key="1">
    <citation type="submission" date="2013-11" db="EMBL/GenBank/DDBJ databases">
        <title>The Genome Sequence of Phytophthora parasitica P10297.</title>
        <authorList>
            <consortium name="The Broad Institute Genomics Platform"/>
            <person name="Russ C."/>
            <person name="Tyler B."/>
            <person name="Panabieres F."/>
            <person name="Shan W."/>
            <person name="Tripathy S."/>
            <person name="Grunwald N."/>
            <person name="Machado M."/>
            <person name="Johnson C.S."/>
            <person name="Walker B."/>
            <person name="Young S.K."/>
            <person name="Zeng Q."/>
            <person name="Gargeya S."/>
            <person name="Fitzgerald M."/>
            <person name="Haas B."/>
            <person name="Abouelleil A."/>
            <person name="Allen A.W."/>
            <person name="Alvarado L."/>
            <person name="Arachchi H.M."/>
            <person name="Berlin A.M."/>
            <person name="Chapman S.B."/>
            <person name="Gainer-Dewar J."/>
            <person name="Goldberg J."/>
            <person name="Griggs A."/>
            <person name="Gujja S."/>
            <person name="Hansen M."/>
            <person name="Howarth C."/>
            <person name="Imamovic A."/>
            <person name="Ireland A."/>
            <person name="Larimer J."/>
            <person name="McCowan C."/>
            <person name="Murphy C."/>
            <person name="Pearson M."/>
            <person name="Poon T.W."/>
            <person name="Priest M."/>
            <person name="Roberts A."/>
            <person name="Saif S."/>
            <person name="Shea T."/>
            <person name="Sisk P."/>
            <person name="Sykes S."/>
            <person name="Wortman J."/>
            <person name="Nusbaum C."/>
            <person name="Birren B."/>
        </authorList>
    </citation>
    <scope>NUCLEOTIDE SEQUENCE [LARGE SCALE GENOMIC DNA]</scope>
    <source>
        <strain evidence="2 3">P10297</strain>
    </source>
</reference>
<feature type="transmembrane region" description="Helical" evidence="1">
    <location>
        <begin position="367"/>
        <end position="390"/>
    </location>
</feature>
<gene>
    <name evidence="2" type="ORF">F442_14403</name>
</gene>
<feature type="transmembrane region" description="Helical" evidence="1">
    <location>
        <begin position="460"/>
        <end position="478"/>
    </location>
</feature>
<evidence type="ECO:0000313" key="3">
    <source>
        <dbReference type="Proteomes" id="UP000018948"/>
    </source>
</evidence>
<evidence type="ECO:0000313" key="2">
    <source>
        <dbReference type="EMBL" id="ETP37817.1"/>
    </source>
</evidence>
<dbReference type="AlphaFoldDB" id="W2YSN7"/>
<keyword evidence="1" id="KW-0812">Transmembrane</keyword>
<organism evidence="2 3">
    <name type="scientific">Phytophthora nicotianae P10297</name>
    <dbReference type="NCBI Taxonomy" id="1317064"/>
    <lineage>
        <taxon>Eukaryota</taxon>
        <taxon>Sar</taxon>
        <taxon>Stramenopiles</taxon>
        <taxon>Oomycota</taxon>
        <taxon>Peronosporomycetes</taxon>
        <taxon>Peronosporales</taxon>
        <taxon>Peronosporaceae</taxon>
        <taxon>Phytophthora</taxon>
    </lineage>
</organism>
<feature type="transmembrane region" description="Helical" evidence="1">
    <location>
        <begin position="329"/>
        <end position="347"/>
    </location>
</feature>
<dbReference type="PANTHER" id="PTHR33802">
    <property type="entry name" value="SI:CH211-161H7.5-RELATED"/>
    <property type="match status" value="1"/>
</dbReference>
<feature type="transmembrane region" description="Helical" evidence="1">
    <location>
        <begin position="189"/>
        <end position="210"/>
    </location>
</feature>
<dbReference type="OrthoDB" id="129710at2759"/>
<comment type="caution">
    <text evidence="2">The sequence shown here is derived from an EMBL/GenBank/DDBJ whole genome shotgun (WGS) entry which is preliminary data.</text>
</comment>
<feature type="transmembrane region" description="Helical" evidence="1">
    <location>
        <begin position="121"/>
        <end position="140"/>
    </location>
</feature>
<feature type="transmembrane region" description="Helical" evidence="1">
    <location>
        <begin position="161"/>
        <end position="183"/>
    </location>
</feature>
<sequence length="607" mass="67676">MALEAMLLVLQIMVNIDCLRIFVVAATAAVTTEFDAANTSDSHDFFNLLAPPSYVLCVWMQLFMCFMFGVWLGPKSTLGSFIARYSTPASREPLFLSLALGVISISAILWDSLMLLERRCLAPIALFFVWCGSLPFYLILNRPHRAPNTLLDVIIFTLGELSVRLYFTWLTGAVIFGILDALQYLHGDFFSYTVYVQLMGAMLALALGVYMQSRDPVVALMTTWFLVGLAYRKCTFEGHAKETFEKLQTVALVIKPVFLLVLVVDAVKSFRPFLQNFVRDTEGSSRSDEHVVIAVYGTLSHRWFFRGSTTFLFAHLQANHSFAMEGTRFAFLNAALFVMQAVVNILYAKRFVTVAHEYETLITPASFALVMWILVYALEAVLVAVDVFTPRYSMFADANQPARLRLCFGITCILNTLWVFLYVSGHVYTSTVLIFALWLAILVLYTYAVNDRNARETGPFDWILYLCNELPISIYFAWVTTVAFTQLAMSMQHSHHDYLGLTTYVAYLCVVIVLGLLTSRYAQDMITGLVIVWYLIAVSTKHVQFPHSVQCMDIAVRACAGEGAAIIAAVLAINLCQYCVEDSRPPASGMGSGMAVVAGATYGSTSA</sequence>
<proteinExistence type="predicted"/>
<feature type="transmembrane region" description="Helical" evidence="1">
    <location>
        <begin position="427"/>
        <end position="448"/>
    </location>
</feature>
<evidence type="ECO:0000256" key="1">
    <source>
        <dbReference type="SAM" id="Phobius"/>
    </source>
</evidence>
<protein>
    <submittedName>
        <fullName evidence="2">Uncharacterized protein</fullName>
    </submittedName>
</protein>
<dbReference type="EMBL" id="ANIY01002995">
    <property type="protein sequence ID" value="ETP37817.1"/>
    <property type="molecule type" value="Genomic_DNA"/>
</dbReference>
<dbReference type="PANTHER" id="PTHR33802:SF2">
    <property type="entry name" value="EF-HAND DOMAIN-CONTAINING PROTEIN"/>
    <property type="match status" value="1"/>
</dbReference>
<dbReference type="Proteomes" id="UP000018948">
    <property type="component" value="Unassembled WGS sequence"/>
</dbReference>
<feature type="transmembrane region" description="Helical" evidence="1">
    <location>
        <begin position="52"/>
        <end position="73"/>
    </location>
</feature>
<feature type="transmembrane region" description="Helical" evidence="1">
    <location>
        <begin position="7"/>
        <end position="32"/>
    </location>
</feature>
<feature type="transmembrane region" description="Helical" evidence="1">
    <location>
        <begin position="402"/>
        <end position="421"/>
    </location>
</feature>
<keyword evidence="1" id="KW-1133">Transmembrane helix</keyword>
<keyword evidence="1" id="KW-0472">Membrane</keyword>
<name>W2YSN7_PHYNI</name>
<accession>W2YSN7</accession>